<dbReference type="SUPFAM" id="SSF51735">
    <property type="entry name" value="NAD(P)-binding Rossmann-fold domains"/>
    <property type="match status" value="1"/>
</dbReference>
<name>A0A1F4U3D3_UNCSA</name>
<dbReference type="Pfam" id="PF01370">
    <property type="entry name" value="Epimerase"/>
    <property type="match status" value="1"/>
</dbReference>
<proteinExistence type="predicted"/>
<comment type="caution">
    <text evidence="2">The sequence shown here is derived from an EMBL/GenBank/DDBJ whole genome shotgun (WGS) entry which is preliminary data.</text>
</comment>
<accession>A0A1F4U3D3</accession>
<evidence type="ECO:0000313" key="3">
    <source>
        <dbReference type="Proteomes" id="UP000179242"/>
    </source>
</evidence>
<dbReference type="InterPro" id="IPR036291">
    <property type="entry name" value="NAD(P)-bd_dom_sf"/>
</dbReference>
<protein>
    <recommendedName>
        <fullName evidence="1">NAD-dependent epimerase/dehydratase domain-containing protein</fullName>
    </recommendedName>
</protein>
<evidence type="ECO:0000259" key="1">
    <source>
        <dbReference type="Pfam" id="PF01370"/>
    </source>
</evidence>
<dbReference type="InterPro" id="IPR001509">
    <property type="entry name" value="Epimerase_deHydtase"/>
</dbReference>
<evidence type="ECO:0000313" key="2">
    <source>
        <dbReference type="EMBL" id="OGC39488.1"/>
    </source>
</evidence>
<dbReference type="Proteomes" id="UP000179242">
    <property type="component" value="Unassembled WGS sequence"/>
</dbReference>
<dbReference type="InterPro" id="IPR050177">
    <property type="entry name" value="Lipid_A_modif_metabolic_enz"/>
</dbReference>
<dbReference type="EMBL" id="MEUJ01000008">
    <property type="protein sequence ID" value="OGC39488.1"/>
    <property type="molecule type" value="Genomic_DNA"/>
</dbReference>
<organism evidence="2 3">
    <name type="scientific">candidate division WOR-1 bacterium RIFOXYC2_FULL_46_14</name>
    <dbReference type="NCBI Taxonomy" id="1802587"/>
    <lineage>
        <taxon>Bacteria</taxon>
        <taxon>Bacillati</taxon>
        <taxon>Saganbacteria</taxon>
    </lineage>
</organism>
<dbReference type="Gene3D" id="3.40.50.720">
    <property type="entry name" value="NAD(P)-binding Rossmann-like Domain"/>
    <property type="match status" value="1"/>
</dbReference>
<dbReference type="CDD" id="cd08946">
    <property type="entry name" value="SDR_e"/>
    <property type="match status" value="1"/>
</dbReference>
<dbReference type="PANTHER" id="PTHR43245:SF23">
    <property type="entry name" value="NAD(P)-BINDING DOMAIN-CONTAINING PROTEIN"/>
    <property type="match status" value="1"/>
</dbReference>
<gene>
    <name evidence="2" type="ORF">A2438_08005</name>
</gene>
<sequence>MKLLIAGGAGYIGSVLVPALLEHNYEVDVIDLFWFGNHLPKQVKIIKKNLFDCHEADLKDYDRVIFLAGLSNDPMAEFNPVRNFIDNGALPSYLAYRAKNAGVKRFIYASSCSVYGYAQDHLYLETDPVTCDYPYGISKLQGERGALQMIRDGFSVIALRQGTVSGHSPRMRMDLIVNTMFKSAMTSGKITVNNAAIWRPVYDVRDCVEAYLRAIQADDGISGIFNVCSGNFTVGAVADLVKEEVEALSGKKIQIEIKNIDDFRNYKVSIEKAKIELGFDPRYSIKDIVLDLYNHRDSYGDYEKDEFYNIRVFKKLK</sequence>
<dbReference type="PANTHER" id="PTHR43245">
    <property type="entry name" value="BIFUNCTIONAL POLYMYXIN RESISTANCE PROTEIN ARNA"/>
    <property type="match status" value="1"/>
</dbReference>
<feature type="domain" description="NAD-dependent epimerase/dehydratase" evidence="1">
    <location>
        <begin position="4"/>
        <end position="228"/>
    </location>
</feature>
<dbReference type="AlphaFoldDB" id="A0A1F4U3D3"/>
<reference evidence="2 3" key="1">
    <citation type="journal article" date="2016" name="Nat. Commun.">
        <title>Thousands of microbial genomes shed light on interconnected biogeochemical processes in an aquifer system.</title>
        <authorList>
            <person name="Anantharaman K."/>
            <person name="Brown C.T."/>
            <person name="Hug L.A."/>
            <person name="Sharon I."/>
            <person name="Castelle C.J."/>
            <person name="Probst A.J."/>
            <person name="Thomas B.C."/>
            <person name="Singh A."/>
            <person name="Wilkins M.J."/>
            <person name="Karaoz U."/>
            <person name="Brodie E.L."/>
            <person name="Williams K.H."/>
            <person name="Hubbard S.S."/>
            <person name="Banfield J.F."/>
        </authorList>
    </citation>
    <scope>NUCLEOTIDE SEQUENCE [LARGE SCALE GENOMIC DNA]</scope>
</reference>